<name>A0A6J4QM37_9ACTN</name>
<reference evidence="1" key="1">
    <citation type="submission" date="2020-02" db="EMBL/GenBank/DDBJ databases">
        <authorList>
            <person name="Meier V. D."/>
        </authorList>
    </citation>
    <scope>NUCLEOTIDE SEQUENCE</scope>
    <source>
        <strain evidence="1">AVDCRST_MAG78</strain>
    </source>
</reference>
<gene>
    <name evidence="1" type="ORF">AVDCRST_MAG78-2682</name>
</gene>
<evidence type="ECO:0000313" key="1">
    <source>
        <dbReference type="EMBL" id="CAA9443810.1"/>
    </source>
</evidence>
<proteinExistence type="predicted"/>
<sequence>MGAGAAEACACGLPPLAMMADPGSVAVGEPVTFTIGKTNVLPSDRE</sequence>
<organism evidence="1">
    <name type="scientific">uncultured Rubrobacteraceae bacterium</name>
    <dbReference type="NCBI Taxonomy" id="349277"/>
    <lineage>
        <taxon>Bacteria</taxon>
        <taxon>Bacillati</taxon>
        <taxon>Actinomycetota</taxon>
        <taxon>Rubrobacteria</taxon>
        <taxon>Rubrobacterales</taxon>
        <taxon>Rubrobacteraceae</taxon>
        <taxon>environmental samples</taxon>
    </lineage>
</organism>
<protein>
    <submittedName>
        <fullName evidence="1">Uncharacterized protein</fullName>
    </submittedName>
</protein>
<accession>A0A6J4QM37</accession>
<dbReference type="AlphaFoldDB" id="A0A6J4QM37"/>
<dbReference type="EMBL" id="CADCVB010000176">
    <property type="protein sequence ID" value="CAA9443810.1"/>
    <property type="molecule type" value="Genomic_DNA"/>
</dbReference>